<dbReference type="PANTHER" id="PTHR34144:SF7">
    <property type="entry name" value="EXPORT PROTEIN (CAP59), PUTATIVE (AFU_ORTHOLOGUE AFUA_7G05020)-RELATED"/>
    <property type="match status" value="1"/>
</dbReference>
<dbReference type="Pfam" id="PF04488">
    <property type="entry name" value="Gly_transf_sug"/>
    <property type="match status" value="1"/>
</dbReference>
<dbReference type="InterPro" id="IPR029044">
    <property type="entry name" value="Nucleotide-diphossugar_trans"/>
</dbReference>
<dbReference type="AlphaFoldDB" id="A0A836BN70"/>
<reference evidence="1" key="1">
    <citation type="journal article" date="2020" name="bioRxiv">
        <title>Comparative genomics of Chlamydomonas.</title>
        <authorList>
            <person name="Craig R.J."/>
            <person name="Hasan A.R."/>
            <person name="Ness R.W."/>
            <person name="Keightley P.D."/>
        </authorList>
    </citation>
    <scope>NUCLEOTIDE SEQUENCE</scope>
    <source>
        <strain evidence="1">CCAP 11/70</strain>
    </source>
</reference>
<dbReference type="Proteomes" id="UP000612055">
    <property type="component" value="Unassembled WGS sequence"/>
</dbReference>
<accession>A0A836BN70</accession>
<dbReference type="InterPro" id="IPR021047">
    <property type="entry name" value="Mannosyltransferase_CMT1"/>
</dbReference>
<name>A0A836BN70_9CHLO</name>
<gene>
    <name evidence="1" type="ORF">HYH03_018356</name>
</gene>
<sequence>MFELLKVVVTLRDAFGATVFVSVYESGSTDLSAFELIQLRAVLEKLGVENEVVTRGVTRDPQEHRIAFLARVRNLSIKQLLVGREEYDTVLFFNDIYFCAQSALDVLLLRAAGADMVCSADFNRNEKGQLAFYDIWATRDLHGRKFRNDQPYVGLPDSWHKFQSRLPVPVFACWGGMAAVTAAAFTEHRLRFRRNYPTECAASECEVLCRDMWAVNLTKIFLLPTAIAAYSHDVFVATQQPAVSSRPSHPDLSGVYQPPPRWPVSVECCPLEDSCESFVDFSGCVDDNVTWFYHLYGVPVSAGGMQPAVLTAKLEPATASMRDVARGLQPAQCPEPVQKRIPRRIVQTWKTNKPTAIRQHVWFLMLSWILQNSCYEYDLVTDAEIETAIKKHPLYSLWRDIPVRGMKNDFGRYLYLSLVGGIYADIDSISVRPFESLIRPEDEFVVGLEAAFAKWDDALAWAYAVQKSASLHCWATSPGSKVLDVVIEEVARRLRNPIEGYKAILQYGRGSPAFLETLFTTGPAAFSAAIFDLVPTKNFTHGLRQLDLHALSGGHSQGDRFYNLQDPKYMQDKTVYVEHRNYGSWVPKRHTNDVSTGINHVAVNRPLIAGEWFYGTDEQVPAPASTNGTLYAWISPQHDGRSCFRIMSGLGPRDPNTKTLQETCWNGAEEEDVTWLWLETDGALRVYTAKRSWCACEPASQRRQLWAGVARQGGLMGGTGRGVVSSAILTSADSRIFIARDRRRPTTNPLASCYVANSDGACSTTYLTPWEKVLLRLRFC</sequence>
<dbReference type="OrthoDB" id="513717at2759"/>
<proteinExistence type="predicted"/>
<dbReference type="Gene3D" id="3.90.550.20">
    <property type="match status" value="1"/>
</dbReference>
<keyword evidence="2" id="KW-1185">Reference proteome</keyword>
<organism evidence="1 2">
    <name type="scientific">Edaphochlamys debaryana</name>
    <dbReference type="NCBI Taxonomy" id="47281"/>
    <lineage>
        <taxon>Eukaryota</taxon>
        <taxon>Viridiplantae</taxon>
        <taxon>Chlorophyta</taxon>
        <taxon>core chlorophytes</taxon>
        <taxon>Chlorophyceae</taxon>
        <taxon>CS clade</taxon>
        <taxon>Chlamydomonadales</taxon>
        <taxon>Chlamydomonadales incertae sedis</taxon>
        <taxon>Edaphochlamys</taxon>
    </lineage>
</organism>
<evidence type="ECO:0000313" key="1">
    <source>
        <dbReference type="EMBL" id="KAG2482725.1"/>
    </source>
</evidence>
<dbReference type="EMBL" id="JAEHOE010000204">
    <property type="protein sequence ID" value="KAG2482725.1"/>
    <property type="molecule type" value="Genomic_DNA"/>
</dbReference>
<dbReference type="PANTHER" id="PTHR34144">
    <property type="entry name" value="CHROMOSOME 8, WHOLE GENOME SHOTGUN SEQUENCE"/>
    <property type="match status" value="1"/>
</dbReference>
<comment type="caution">
    <text evidence="1">The sequence shown here is derived from an EMBL/GenBank/DDBJ whole genome shotgun (WGS) entry which is preliminary data.</text>
</comment>
<dbReference type="SUPFAM" id="SSF53448">
    <property type="entry name" value="Nucleotide-diphospho-sugar transferases"/>
    <property type="match status" value="1"/>
</dbReference>
<protein>
    <submittedName>
        <fullName evidence="1">Uncharacterized protein</fullName>
    </submittedName>
</protein>
<dbReference type="InterPro" id="IPR007577">
    <property type="entry name" value="GlycoTrfase_DXD_sugar-bd_CS"/>
</dbReference>
<dbReference type="Pfam" id="PF11735">
    <property type="entry name" value="CAP59_mtransfer"/>
    <property type="match status" value="1"/>
</dbReference>
<evidence type="ECO:0000313" key="2">
    <source>
        <dbReference type="Proteomes" id="UP000612055"/>
    </source>
</evidence>